<dbReference type="EMBL" id="JACHDB010000002">
    <property type="protein sequence ID" value="MBB5436033.1"/>
    <property type="molecule type" value="Genomic_DNA"/>
</dbReference>
<protein>
    <submittedName>
        <fullName evidence="5">Putative RNase H-like HicB family nuclease</fullName>
    </submittedName>
</protein>
<keyword evidence="1" id="KW-0805">Transcription regulation</keyword>
<comment type="caution">
    <text evidence="5">The sequence shown here is derived from an EMBL/GenBank/DDBJ whole genome shotgun (WGS) entry which is preliminary data.</text>
</comment>
<reference evidence="5 6" key="1">
    <citation type="submission" date="2020-08" db="EMBL/GenBank/DDBJ databases">
        <title>Sequencing the genomes of 1000 actinobacteria strains.</title>
        <authorList>
            <person name="Klenk H.-P."/>
        </authorList>
    </citation>
    <scope>NUCLEOTIDE SEQUENCE [LARGE SCALE GENOMIC DNA]</scope>
    <source>
        <strain evidence="5 6">DSM 44551</strain>
    </source>
</reference>
<gene>
    <name evidence="5" type="ORF">HDA36_006181</name>
</gene>
<keyword evidence="2" id="KW-0804">Transcription</keyword>
<evidence type="ECO:0000256" key="2">
    <source>
        <dbReference type="ARBA" id="ARBA00023163"/>
    </source>
</evidence>
<evidence type="ECO:0000256" key="1">
    <source>
        <dbReference type="ARBA" id="ARBA00023015"/>
    </source>
</evidence>
<dbReference type="AlphaFoldDB" id="A0A7W8QT07"/>
<evidence type="ECO:0000313" key="6">
    <source>
        <dbReference type="Proteomes" id="UP000572635"/>
    </source>
</evidence>
<evidence type="ECO:0000313" key="5">
    <source>
        <dbReference type="EMBL" id="MBB5436033.1"/>
    </source>
</evidence>
<dbReference type="Proteomes" id="UP000572635">
    <property type="component" value="Unassembled WGS sequence"/>
</dbReference>
<proteinExistence type="predicted"/>
<dbReference type="Gene3D" id="1.10.10.2690">
    <property type="match status" value="1"/>
</dbReference>
<sequence>MDVPELRIHTFGATLADAEEMARDAIALVLEVPMDQVSVSLEVVGASGALHEFTQAREASEKAESRLRRAQQEAVDALLETGASQRDAARLLGLSHQRVSQVARKSGARAKRSGSFTPRDRPKESA</sequence>
<keyword evidence="3" id="KW-0175">Coiled coil</keyword>
<dbReference type="Gene3D" id="3.30.160.250">
    <property type="match status" value="1"/>
</dbReference>
<feature type="coiled-coil region" evidence="3">
    <location>
        <begin position="53"/>
        <end position="80"/>
    </location>
</feature>
<evidence type="ECO:0000256" key="4">
    <source>
        <dbReference type="SAM" id="MobiDB-lite"/>
    </source>
</evidence>
<dbReference type="InterPro" id="IPR053721">
    <property type="entry name" value="Fimbrial_Adhesin_Reg"/>
</dbReference>
<feature type="region of interest" description="Disordered" evidence="4">
    <location>
        <begin position="100"/>
        <end position="126"/>
    </location>
</feature>
<keyword evidence="6" id="KW-1185">Reference proteome</keyword>
<accession>A0A7W8QT07</accession>
<evidence type="ECO:0000256" key="3">
    <source>
        <dbReference type="SAM" id="Coils"/>
    </source>
</evidence>
<name>A0A7W8QT07_9ACTN</name>
<dbReference type="RefSeq" id="WP_184399278.1">
    <property type="nucleotide sequence ID" value="NZ_BAAAJD010000037.1"/>
</dbReference>
<organism evidence="5 6">
    <name type="scientific">Nocardiopsis composta</name>
    <dbReference type="NCBI Taxonomy" id="157465"/>
    <lineage>
        <taxon>Bacteria</taxon>
        <taxon>Bacillati</taxon>
        <taxon>Actinomycetota</taxon>
        <taxon>Actinomycetes</taxon>
        <taxon>Streptosporangiales</taxon>
        <taxon>Nocardiopsidaceae</taxon>
        <taxon>Nocardiopsis</taxon>
    </lineage>
</organism>